<sequence length="139" mass="14345">MKRLVLAWAVTAAVATAIAVAVIGSLGNGLTGTSTHVLSGEEVRAALATVTARAVVTPSATPSPTSQDTLLRSKGGTVIASCDGDRVTLRSWSPSQGYSVDSVKPGPAREAKVEFEPDEGEDVELTIFCVSGRPEARVH</sequence>
<keyword evidence="2" id="KW-1185">Reference proteome</keyword>
<dbReference type="RefSeq" id="WP_090759128.1">
    <property type="nucleotide sequence ID" value="NZ_FNFB01000001.1"/>
</dbReference>
<evidence type="ECO:0000313" key="1">
    <source>
        <dbReference type="EMBL" id="SDJ35524.1"/>
    </source>
</evidence>
<organism evidence="1 2">
    <name type="scientific">Nonomuraea maritima</name>
    <dbReference type="NCBI Taxonomy" id="683260"/>
    <lineage>
        <taxon>Bacteria</taxon>
        <taxon>Bacillati</taxon>
        <taxon>Actinomycetota</taxon>
        <taxon>Actinomycetes</taxon>
        <taxon>Streptosporangiales</taxon>
        <taxon>Streptosporangiaceae</taxon>
        <taxon>Nonomuraea</taxon>
    </lineage>
</organism>
<name>A0A1G8T234_9ACTN</name>
<accession>A0A1G8T234</accession>
<dbReference type="EMBL" id="FNFB01000001">
    <property type="protein sequence ID" value="SDJ35524.1"/>
    <property type="molecule type" value="Genomic_DNA"/>
</dbReference>
<dbReference type="OrthoDB" id="3782348at2"/>
<dbReference type="STRING" id="683260.SAMN05421874_101541"/>
<proteinExistence type="predicted"/>
<dbReference type="AlphaFoldDB" id="A0A1G8T234"/>
<reference evidence="1 2" key="1">
    <citation type="submission" date="2016-10" db="EMBL/GenBank/DDBJ databases">
        <authorList>
            <person name="de Groot N.N."/>
        </authorList>
    </citation>
    <scope>NUCLEOTIDE SEQUENCE [LARGE SCALE GENOMIC DNA]</scope>
    <source>
        <strain evidence="1 2">CGMCC 4.5681</strain>
    </source>
</reference>
<evidence type="ECO:0000313" key="2">
    <source>
        <dbReference type="Proteomes" id="UP000198683"/>
    </source>
</evidence>
<dbReference type="Proteomes" id="UP000198683">
    <property type="component" value="Unassembled WGS sequence"/>
</dbReference>
<protein>
    <submittedName>
        <fullName evidence="1">Uncharacterized protein</fullName>
    </submittedName>
</protein>
<gene>
    <name evidence="1" type="ORF">SAMN05421874_101541</name>
</gene>